<evidence type="ECO:0000259" key="1">
    <source>
        <dbReference type="Pfam" id="PF01206"/>
    </source>
</evidence>
<dbReference type="InterPro" id="IPR003787">
    <property type="entry name" value="Sulphur_relay_DsrE/F-like"/>
</dbReference>
<dbReference type="Proteomes" id="UP000243406">
    <property type="component" value="Unassembled WGS sequence"/>
</dbReference>
<dbReference type="AlphaFoldDB" id="A0A1T5D1K0"/>
<gene>
    <name evidence="2" type="ORF">SAMN02745120_2547</name>
</gene>
<reference evidence="3" key="1">
    <citation type="submission" date="2017-02" db="EMBL/GenBank/DDBJ databases">
        <authorList>
            <person name="Varghese N."/>
            <person name="Submissions S."/>
        </authorList>
    </citation>
    <scope>NUCLEOTIDE SEQUENCE [LARGE SCALE GENOMIC DNA]</scope>
    <source>
        <strain evidence="3">ATCC 35199</strain>
    </source>
</reference>
<accession>A0A1T5D1K0</accession>
<proteinExistence type="predicted"/>
<dbReference type="Gene3D" id="3.30.110.40">
    <property type="entry name" value="TusA-like domain"/>
    <property type="match status" value="1"/>
</dbReference>
<feature type="domain" description="UPF0033" evidence="1">
    <location>
        <begin position="4"/>
        <end position="68"/>
    </location>
</feature>
<dbReference type="RefSeq" id="WP_079590307.1">
    <property type="nucleotide sequence ID" value="NZ_FUYN01000006.1"/>
</dbReference>
<sequence>MEIKKLNCEKMACPMPVIKTKQELEGIEKGALEVTVDNKTAKENLLKLAASLEMAVELKEEENLFKITFIKTKEGSTNQSNEQEVEKVKIEAQNEVVLIGSNLLGSGDEELGKILMKGFIYTLSETKPYPKKMLFINTGVKLTAENEEAIENLKKMEAEGVEILSCGTCLDFYNIKDNLAVGRVANMYDIVEALKQNPNRLAV</sequence>
<organism evidence="2 3">
    <name type="scientific">Acetoanaerobium noterae</name>
    <dbReference type="NCBI Taxonomy" id="745369"/>
    <lineage>
        <taxon>Bacteria</taxon>
        <taxon>Bacillati</taxon>
        <taxon>Bacillota</taxon>
        <taxon>Clostridia</taxon>
        <taxon>Peptostreptococcales</taxon>
        <taxon>Filifactoraceae</taxon>
        <taxon>Acetoanaerobium</taxon>
    </lineage>
</organism>
<dbReference type="EMBL" id="FUYN01000006">
    <property type="protein sequence ID" value="SKB65584.1"/>
    <property type="molecule type" value="Genomic_DNA"/>
</dbReference>
<protein>
    <submittedName>
        <fullName evidence="2">Selenium metabolism protein YedF</fullName>
    </submittedName>
</protein>
<dbReference type="NCBIfam" id="TIGR03527">
    <property type="entry name" value="selenium_YedF"/>
    <property type="match status" value="1"/>
</dbReference>
<dbReference type="InterPro" id="IPR019870">
    <property type="entry name" value="Se_metab_YedF"/>
</dbReference>
<dbReference type="SUPFAM" id="SSF64307">
    <property type="entry name" value="SirA-like"/>
    <property type="match status" value="1"/>
</dbReference>
<dbReference type="SUPFAM" id="SSF75169">
    <property type="entry name" value="DsrEFH-like"/>
    <property type="match status" value="1"/>
</dbReference>
<dbReference type="Pfam" id="PF02635">
    <property type="entry name" value="DsrE"/>
    <property type="match status" value="1"/>
</dbReference>
<dbReference type="Pfam" id="PF01206">
    <property type="entry name" value="TusA"/>
    <property type="match status" value="1"/>
</dbReference>
<dbReference type="InterPro" id="IPR036868">
    <property type="entry name" value="TusA-like_sf"/>
</dbReference>
<keyword evidence="3" id="KW-1185">Reference proteome</keyword>
<dbReference type="InterPro" id="IPR027396">
    <property type="entry name" value="DsrEFH-like"/>
</dbReference>
<evidence type="ECO:0000313" key="2">
    <source>
        <dbReference type="EMBL" id="SKB65584.1"/>
    </source>
</evidence>
<dbReference type="OrthoDB" id="9801500at2"/>
<evidence type="ECO:0000313" key="3">
    <source>
        <dbReference type="Proteomes" id="UP000243406"/>
    </source>
</evidence>
<name>A0A1T5D1K0_9FIRM</name>
<dbReference type="InterPro" id="IPR001455">
    <property type="entry name" value="TusA-like"/>
</dbReference>